<sequence length="107" mass="12004">MRRKIVQKGFDVLKDATTIAGAAMRIYRAKFLKEKHLAIVPEGGFEKNDSQSVVAIKYFEWCMHKNGAKGRHAGNGREIEIGGFKVDFICNKSKTIIEFQGCAFHGI</sequence>
<dbReference type="Proteomes" id="UP000887572">
    <property type="component" value="Unplaced"/>
</dbReference>
<dbReference type="AlphaFoldDB" id="A0A914GVK3"/>
<accession>A0A914GVK3</accession>
<reference evidence="2" key="1">
    <citation type="submission" date="2022-11" db="UniProtKB">
        <authorList>
            <consortium name="WormBaseParasite"/>
        </authorList>
    </citation>
    <scope>IDENTIFICATION</scope>
</reference>
<evidence type="ECO:0000313" key="1">
    <source>
        <dbReference type="Proteomes" id="UP000887572"/>
    </source>
</evidence>
<protein>
    <submittedName>
        <fullName evidence="2">Uncharacterized protein</fullName>
    </submittedName>
</protein>
<evidence type="ECO:0000313" key="2">
    <source>
        <dbReference type="WBParaSite" id="Gr19_v10_g10798.t1"/>
    </source>
</evidence>
<proteinExistence type="predicted"/>
<keyword evidence="1" id="KW-1185">Reference proteome</keyword>
<dbReference type="WBParaSite" id="Gr19_v10_g10798.t1">
    <property type="protein sequence ID" value="Gr19_v10_g10798.t1"/>
    <property type="gene ID" value="Gr19_v10_g10798"/>
</dbReference>
<name>A0A914GVK3_GLORO</name>
<organism evidence="1 2">
    <name type="scientific">Globodera rostochiensis</name>
    <name type="common">Golden nematode worm</name>
    <name type="synonym">Heterodera rostochiensis</name>
    <dbReference type="NCBI Taxonomy" id="31243"/>
    <lineage>
        <taxon>Eukaryota</taxon>
        <taxon>Metazoa</taxon>
        <taxon>Ecdysozoa</taxon>
        <taxon>Nematoda</taxon>
        <taxon>Chromadorea</taxon>
        <taxon>Rhabditida</taxon>
        <taxon>Tylenchina</taxon>
        <taxon>Tylenchomorpha</taxon>
        <taxon>Tylenchoidea</taxon>
        <taxon>Heteroderidae</taxon>
        <taxon>Heteroderinae</taxon>
        <taxon>Globodera</taxon>
    </lineage>
</organism>